<evidence type="ECO:0000313" key="1">
    <source>
        <dbReference type="EMBL" id="AHH94361.1"/>
    </source>
</evidence>
<accession>W5W1E2</accession>
<dbReference type="OrthoDB" id="3634064at2"/>
<dbReference type="STRING" id="1449976.KALB_988"/>
<organism evidence="1 2">
    <name type="scientific">Kutzneria albida DSM 43870</name>
    <dbReference type="NCBI Taxonomy" id="1449976"/>
    <lineage>
        <taxon>Bacteria</taxon>
        <taxon>Bacillati</taxon>
        <taxon>Actinomycetota</taxon>
        <taxon>Actinomycetes</taxon>
        <taxon>Pseudonocardiales</taxon>
        <taxon>Pseudonocardiaceae</taxon>
        <taxon>Kutzneria</taxon>
    </lineage>
</organism>
<dbReference type="EMBL" id="CP007155">
    <property type="protein sequence ID" value="AHH94361.1"/>
    <property type="molecule type" value="Genomic_DNA"/>
</dbReference>
<dbReference type="Proteomes" id="UP000019225">
    <property type="component" value="Chromosome"/>
</dbReference>
<dbReference type="AlphaFoldDB" id="W5W1E2"/>
<gene>
    <name evidence="1" type="ORF">KALB_988</name>
</gene>
<dbReference type="KEGG" id="kal:KALB_988"/>
<name>W5W1E2_9PSEU</name>
<reference evidence="1 2" key="1">
    <citation type="journal article" date="2014" name="BMC Genomics">
        <title>Complete genome sequence of producer of the glycopeptide antibiotic Aculeximycin Kutzneria albida DSM 43870T, a representative of minor genus of Pseudonocardiaceae.</title>
        <authorList>
            <person name="Rebets Y."/>
            <person name="Tokovenko B."/>
            <person name="Lushchyk I."/>
            <person name="Ruckert C."/>
            <person name="Zaburannyi N."/>
            <person name="Bechthold A."/>
            <person name="Kalinowski J."/>
            <person name="Luzhetskyy A."/>
        </authorList>
    </citation>
    <scope>NUCLEOTIDE SEQUENCE [LARGE SCALE GENOMIC DNA]</scope>
    <source>
        <strain evidence="1">DSM 43870</strain>
    </source>
</reference>
<dbReference type="HOGENOM" id="CLU_186189_0_0_11"/>
<dbReference type="eggNOG" id="ENOG502ZJ9J">
    <property type="taxonomic scope" value="Bacteria"/>
</dbReference>
<evidence type="ECO:0000313" key="2">
    <source>
        <dbReference type="Proteomes" id="UP000019225"/>
    </source>
</evidence>
<keyword evidence="2" id="KW-1185">Reference proteome</keyword>
<proteinExistence type="predicted"/>
<sequence>MGLVVVNLKKILIWAGLALVLFYVISQPNGAAGLVHNLLGSLRGGAEALITFVRNLF</sequence>
<protein>
    <submittedName>
        <fullName evidence="1">Putative secreted protein</fullName>
    </submittedName>
</protein>